<dbReference type="WBParaSite" id="jg5855">
    <property type="protein sequence ID" value="jg5855"/>
    <property type="gene ID" value="jg5855"/>
</dbReference>
<accession>A0A915EH69</accession>
<feature type="region of interest" description="Disordered" evidence="1">
    <location>
        <begin position="34"/>
        <end position="68"/>
    </location>
</feature>
<organism evidence="2 3">
    <name type="scientific">Ditylenchus dipsaci</name>
    <dbReference type="NCBI Taxonomy" id="166011"/>
    <lineage>
        <taxon>Eukaryota</taxon>
        <taxon>Metazoa</taxon>
        <taxon>Ecdysozoa</taxon>
        <taxon>Nematoda</taxon>
        <taxon>Chromadorea</taxon>
        <taxon>Rhabditida</taxon>
        <taxon>Tylenchina</taxon>
        <taxon>Tylenchomorpha</taxon>
        <taxon>Sphaerularioidea</taxon>
        <taxon>Anguinidae</taxon>
        <taxon>Anguininae</taxon>
        <taxon>Ditylenchus</taxon>
    </lineage>
</organism>
<name>A0A915EH69_9BILA</name>
<feature type="compositionally biased region" description="Polar residues" evidence="1">
    <location>
        <begin position="53"/>
        <end position="68"/>
    </location>
</feature>
<dbReference type="Proteomes" id="UP000887574">
    <property type="component" value="Unplaced"/>
</dbReference>
<proteinExistence type="predicted"/>
<protein>
    <submittedName>
        <fullName evidence="3">Uncharacterized protein</fullName>
    </submittedName>
</protein>
<reference evidence="3" key="1">
    <citation type="submission" date="2022-11" db="UniProtKB">
        <authorList>
            <consortium name="WormBaseParasite"/>
        </authorList>
    </citation>
    <scope>IDENTIFICATION</scope>
</reference>
<keyword evidence="2" id="KW-1185">Reference proteome</keyword>
<evidence type="ECO:0000313" key="2">
    <source>
        <dbReference type="Proteomes" id="UP000887574"/>
    </source>
</evidence>
<dbReference type="AlphaFoldDB" id="A0A915EH69"/>
<sequence>MIELQLEKNIDGPEEDFFEDALLTSQRKLRKELLKPEEGTVTAGSKKPKQEKVSTSTTTEAKPRDTSPTTIKLISENEEWVSFLFEEQIEHKEQVLAEKC</sequence>
<evidence type="ECO:0000256" key="1">
    <source>
        <dbReference type="SAM" id="MobiDB-lite"/>
    </source>
</evidence>
<evidence type="ECO:0000313" key="3">
    <source>
        <dbReference type="WBParaSite" id="jg5855"/>
    </source>
</evidence>